<evidence type="ECO:0000256" key="10">
    <source>
        <dbReference type="HAMAP-Rule" id="MF_00097"/>
    </source>
</evidence>
<evidence type="ECO:0000256" key="5">
    <source>
        <dbReference type="ARBA" id="ARBA00022842"/>
    </source>
</evidence>
<dbReference type="HAMAP" id="MF_00097">
    <property type="entry name" value="TMP_synthase"/>
    <property type="match status" value="1"/>
</dbReference>
<feature type="binding site" evidence="10">
    <location>
        <begin position="151"/>
        <end position="153"/>
    </location>
    <ligand>
        <name>2-[(2R,5Z)-2-carboxy-4-methylthiazol-5(2H)-ylidene]ethyl phosphate</name>
        <dbReference type="ChEBI" id="CHEBI:62899"/>
    </ligand>
</feature>
<comment type="catalytic activity">
    <reaction evidence="8 10 11">
        <text>2-(2-carboxy-4-methylthiazol-5-yl)ethyl phosphate + 4-amino-2-methyl-5-(diphosphooxymethyl)pyrimidine + 2 H(+) = thiamine phosphate + CO2 + diphosphate</text>
        <dbReference type="Rhea" id="RHEA:47848"/>
        <dbReference type="ChEBI" id="CHEBI:15378"/>
        <dbReference type="ChEBI" id="CHEBI:16526"/>
        <dbReference type="ChEBI" id="CHEBI:33019"/>
        <dbReference type="ChEBI" id="CHEBI:37575"/>
        <dbReference type="ChEBI" id="CHEBI:57841"/>
        <dbReference type="ChEBI" id="CHEBI:62890"/>
        <dbReference type="EC" id="2.5.1.3"/>
    </reaction>
</comment>
<comment type="function">
    <text evidence="1 10">Condenses 4-methyl-5-(beta-hydroxyethyl)thiazole monophosphate (THZ-P) and 2-methyl-4-amino-5-hydroxymethyl pyrimidine pyrophosphate (HMP-PP) to form thiamine monophosphate (TMP).</text>
</comment>
<dbReference type="PANTHER" id="PTHR20857">
    <property type="entry name" value="THIAMINE-PHOSPHATE PYROPHOSPHORYLASE"/>
    <property type="match status" value="1"/>
</dbReference>
<comment type="catalytic activity">
    <reaction evidence="9 10 11">
        <text>2-[(2R,5Z)-2-carboxy-4-methylthiazol-5(2H)-ylidene]ethyl phosphate + 4-amino-2-methyl-5-(diphosphooxymethyl)pyrimidine + 2 H(+) = thiamine phosphate + CO2 + diphosphate</text>
        <dbReference type="Rhea" id="RHEA:47844"/>
        <dbReference type="ChEBI" id="CHEBI:15378"/>
        <dbReference type="ChEBI" id="CHEBI:16526"/>
        <dbReference type="ChEBI" id="CHEBI:33019"/>
        <dbReference type="ChEBI" id="CHEBI:37575"/>
        <dbReference type="ChEBI" id="CHEBI:57841"/>
        <dbReference type="ChEBI" id="CHEBI:62899"/>
        <dbReference type="EC" id="2.5.1.3"/>
    </reaction>
</comment>
<gene>
    <name evidence="10 14" type="primary">thiE</name>
    <name evidence="14" type="ORF">HMPREF9607_01981</name>
</gene>
<evidence type="ECO:0000313" key="15">
    <source>
        <dbReference type="Proteomes" id="UP000003179"/>
    </source>
</evidence>
<dbReference type="Pfam" id="PF02581">
    <property type="entry name" value="TMP-TENI"/>
    <property type="match status" value="1"/>
</dbReference>
<keyword evidence="3 10" id="KW-0808">Transferase</keyword>
<dbReference type="InterPro" id="IPR036206">
    <property type="entry name" value="ThiamineP_synth_sf"/>
</dbReference>
<sequence length="226" mass="23534">MKSARGEGFAMSRPEFDLSVYLVTDTAQCGGPDGVVETVRRAIVGGVTLVQFRDHDLSDDEFVTLGRRVRDACISGGVPLIIDDRVHLVAEIGADGAHVGQSDMPVDQARAVLGDDLLIGLSAQAPVHVKAALSHGRDVIDYLGVGALHGTGTKPEAEELGLAGICDVVNASPWPVCVIGGVSASDAPYVSRMGCDGLSVVSAICGSTDPESSARELAEAWRRAKE</sequence>
<evidence type="ECO:0000256" key="3">
    <source>
        <dbReference type="ARBA" id="ARBA00022679"/>
    </source>
</evidence>
<evidence type="ECO:0000256" key="4">
    <source>
        <dbReference type="ARBA" id="ARBA00022723"/>
    </source>
</evidence>
<reference evidence="14" key="1">
    <citation type="submission" date="2010-08" db="EMBL/GenBank/DDBJ databases">
        <authorList>
            <person name="Weinstock G."/>
            <person name="Sodergren E."/>
            <person name="Clifton S."/>
            <person name="Fulton L."/>
            <person name="Fulton B."/>
            <person name="Courtney L."/>
            <person name="Fronick C."/>
            <person name="Harrison M."/>
            <person name="Strong C."/>
            <person name="Farmer C."/>
            <person name="Delahaunty K."/>
            <person name="Markovic C."/>
            <person name="Hall O."/>
            <person name="Minx P."/>
            <person name="Tomlinson C."/>
            <person name="Mitreva M."/>
            <person name="Hou S."/>
            <person name="Chen J."/>
            <person name="Wollam A."/>
            <person name="Pepin K.H."/>
            <person name="Johnson M."/>
            <person name="Bhonagiri V."/>
            <person name="Zhang X."/>
            <person name="Suruliraj S."/>
            <person name="Warren W."/>
            <person name="Chinwalla A."/>
            <person name="Mardis E.R."/>
            <person name="Wilson R.K."/>
        </authorList>
    </citation>
    <scope>NUCLEOTIDE SEQUENCE [LARGE SCALE GENOMIC DNA]</scope>
    <source>
        <strain evidence="14">HL044PA1</strain>
    </source>
</reference>
<keyword evidence="5 10" id="KW-0460">Magnesium</keyword>
<dbReference type="NCBIfam" id="TIGR00693">
    <property type="entry name" value="thiE"/>
    <property type="match status" value="1"/>
</dbReference>
<protein>
    <recommendedName>
        <fullName evidence="10">Thiamine-phosphate synthase</fullName>
        <shortName evidence="10">TP synthase</shortName>
        <shortName evidence="10">TPS</shortName>
        <ecNumber evidence="10">2.5.1.3</ecNumber>
    </recommendedName>
    <alternativeName>
        <fullName evidence="10">Thiamine-phosphate pyrophosphorylase</fullName>
        <shortName evidence="10">TMP pyrophosphorylase</shortName>
        <shortName evidence="10">TMP-PPase</shortName>
    </alternativeName>
</protein>
<comment type="cofactor">
    <cofactor evidence="10">
        <name>Mg(2+)</name>
        <dbReference type="ChEBI" id="CHEBI:18420"/>
    </cofactor>
    <text evidence="10">Binds 1 Mg(2+) ion per subunit.</text>
</comment>
<feature type="binding site" evidence="10">
    <location>
        <position position="122"/>
    </location>
    <ligand>
        <name>4-amino-2-methyl-5-(diphosphooxymethyl)pyrimidine</name>
        <dbReference type="ChEBI" id="CHEBI:57841"/>
    </ligand>
</feature>
<feature type="binding site" evidence="10">
    <location>
        <position position="83"/>
    </location>
    <ligand>
        <name>4-amino-2-methyl-5-(diphosphooxymethyl)pyrimidine</name>
        <dbReference type="ChEBI" id="CHEBI:57841"/>
    </ligand>
</feature>
<feature type="binding site" evidence="10">
    <location>
        <position position="103"/>
    </location>
    <ligand>
        <name>Mg(2+)</name>
        <dbReference type="ChEBI" id="CHEBI:18420"/>
    </ligand>
</feature>
<comment type="catalytic activity">
    <reaction evidence="7 10 11">
        <text>4-methyl-5-(2-phosphooxyethyl)-thiazole + 4-amino-2-methyl-5-(diphosphooxymethyl)pyrimidine + H(+) = thiamine phosphate + diphosphate</text>
        <dbReference type="Rhea" id="RHEA:22328"/>
        <dbReference type="ChEBI" id="CHEBI:15378"/>
        <dbReference type="ChEBI" id="CHEBI:33019"/>
        <dbReference type="ChEBI" id="CHEBI:37575"/>
        <dbReference type="ChEBI" id="CHEBI:57841"/>
        <dbReference type="ChEBI" id="CHEBI:58296"/>
        <dbReference type="EC" id="2.5.1.3"/>
    </reaction>
</comment>
<dbReference type="EMBL" id="ADZU01000033">
    <property type="protein sequence ID" value="EFS91820.1"/>
    <property type="molecule type" value="Genomic_DNA"/>
</dbReference>
<feature type="binding site" evidence="10">
    <location>
        <position position="181"/>
    </location>
    <ligand>
        <name>2-[(2R,5Z)-2-carboxy-4-methylthiazol-5(2H)-ylidene]ethyl phosphate</name>
        <dbReference type="ChEBI" id="CHEBI:62899"/>
    </ligand>
</feature>
<evidence type="ECO:0000256" key="11">
    <source>
        <dbReference type="RuleBase" id="RU003826"/>
    </source>
</evidence>
<evidence type="ECO:0000313" key="14">
    <source>
        <dbReference type="EMBL" id="EFS91820.1"/>
    </source>
</evidence>
<dbReference type="Gene3D" id="3.20.20.70">
    <property type="entry name" value="Aldolase class I"/>
    <property type="match status" value="1"/>
</dbReference>
<evidence type="ECO:0000256" key="8">
    <source>
        <dbReference type="ARBA" id="ARBA00047851"/>
    </source>
</evidence>
<dbReference type="GO" id="GO:0004789">
    <property type="term" value="F:thiamine-phosphate diphosphorylase activity"/>
    <property type="evidence" value="ECO:0007669"/>
    <property type="project" value="UniProtKB-EC"/>
</dbReference>
<evidence type="ECO:0000256" key="1">
    <source>
        <dbReference type="ARBA" id="ARBA00003814"/>
    </source>
</evidence>
<comment type="similarity">
    <text evidence="10 11">Belongs to the thiamine-phosphate synthase family.</text>
</comment>
<proteinExistence type="inferred from homology"/>
<feature type="binding site" evidence="10">
    <location>
        <position position="84"/>
    </location>
    <ligand>
        <name>Mg(2+)</name>
        <dbReference type="ChEBI" id="CHEBI:18420"/>
    </ligand>
</feature>
<comment type="caution">
    <text evidence="10">Lacks conserved residue(s) required for the propagation of feature annotation.</text>
</comment>
<evidence type="ECO:0000259" key="13">
    <source>
        <dbReference type="Pfam" id="PF02581"/>
    </source>
</evidence>
<feature type="binding site" evidence="10">
    <location>
        <position position="154"/>
    </location>
    <ligand>
        <name>4-amino-2-methyl-5-(diphosphooxymethyl)pyrimidine</name>
        <dbReference type="ChEBI" id="CHEBI:57841"/>
    </ligand>
</feature>
<evidence type="ECO:0000256" key="7">
    <source>
        <dbReference type="ARBA" id="ARBA00047334"/>
    </source>
</evidence>
<dbReference type="SUPFAM" id="SSF51391">
    <property type="entry name" value="Thiamin phosphate synthase"/>
    <property type="match status" value="1"/>
</dbReference>
<dbReference type="PANTHER" id="PTHR20857:SF23">
    <property type="entry name" value="THIAMINE BIOSYNTHETIC BIFUNCTIONAL ENZYME"/>
    <property type="match status" value="1"/>
</dbReference>
<evidence type="ECO:0000256" key="12">
    <source>
        <dbReference type="RuleBase" id="RU004253"/>
    </source>
</evidence>
<evidence type="ECO:0000256" key="2">
    <source>
        <dbReference type="ARBA" id="ARBA00005165"/>
    </source>
</evidence>
<dbReference type="InterPro" id="IPR013785">
    <property type="entry name" value="Aldolase_TIM"/>
</dbReference>
<comment type="pathway">
    <text evidence="2 10 12">Cofactor biosynthesis; thiamine diphosphate biosynthesis; thiamine phosphate from 4-amino-2-methyl-5-diphosphomethylpyrimidine and 4-methyl-5-(2-phosphoethyl)-thiazole: step 1/1.</text>
</comment>
<name>A0ABP2K710_9ACTN</name>
<feature type="domain" description="Thiamine phosphate synthase/TenI" evidence="13">
    <location>
        <begin position="20"/>
        <end position="204"/>
    </location>
</feature>
<dbReference type="CDD" id="cd00564">
    <property type="entry name" value="TMP_TenI"/>
    <property type="match status" value="1"/>
</dbReference>
<dbReference type="Proteomes" id="UP000003179">
    <property type="component" value="Unassembled WGS sequence"/>
</dbReference>
<comment type="caution">
    <text evidence="14">The sequence shown here is derived from an EMBL/GenBank/DDBJ whole genome shotgun (WGS) entry which is preliminary data.</text>
</comment>
<evidence type="ECO:0000256" key="6">
    <source>
        <dbReference type="ARBA" id="ARBA00022977"/>
    </source>
</evidence>
<dbReference type="InterPro" id="IPR022998">
    <property type="entry name" value="ThiamineP_synth_TenI"/>
</dbReference>
<feature type="binding site" evidence="10">
    <location>
        <begin position="201"/>
        <end position="202"/>
    </location>
    <ligand>
        <name>2-[(2R,5Z)-2-carboxy-4-methylthiazol-5(2H)-ylidene]ethyl phosphate</name>
        <dbReference type="ChEBI" id="CHEBI:62899"/>
    </ligand>
</feature>
<dbReference type="InterPro" id="IPR034291">
    <property type="entry name" value="TMP_synthase"/>
</dbReference>
<keyword evidence="4 10" id="KW-0479">Metal-binding</keyword>
<accession>A0ABP2K710</accession>
<keyword evidence="6 10" id="KW-0784">Thiamine biosynthesis</keyword>
<dbReference type="EC" id="2.5.1.3" evidence="10"/>
<keyword evidence="15" id="KW-1185">Reference proteome</keyword>
<organism evidence="14 15">
    <name type="scientific">Cutibacterium modestum HL044PA1</name>
    <dbReference type="NCBI Taxonomy" id="765109"/>
    <lineage>
        <taxon>Bacteria</taxon>
        <taxon>Bacillati</taxon>
        <taxon>Actinomycetota</taxon>
        <taxon>Actinomycetes</taxon>
        <taxon>Propionibacteriales</taxon>
        <taxon>Propionibacteriaceae</taxon>
        <taxon>Cutibacterium</taxon>
        <taxon>Cutibacterium modestum</taxon>
    </lineage>
</organism>
<evidence type="ECO:0000256" key="9">
    <source>
        <dbReference type="ARBA" id="ARBA00047883"/>
    </source>
</evidence>